<evidence type="ECO:0000256" key="6">
    <source>
        <dbReference type="SAM" id="Phobius"/>
    </source>
</evidence>
<name>A0A927WIH7_SELRU</name>
<evidence type="ECO:0000256" key="1">
    <source>
        <dbReference type="ARBA" id="ARBA00004651"/>
    </source>
</evidence>
<dbReference type="Proteomes" id="UP000772151">
    <property type="component" value="Unassembled WGS sequence"/>
</dbReference>
<feature type="transmembrane region" description="Helical" evidence="6">
    <location>
        <begin position="236"/>
        <end position="257"/>
    </location>
</feature>
<dbReference type="OrthoDB" id="9775903at2"/>
<evidence type="ECO:0000256" key="4">
    <source>
        <dbReference type="ARBA" id="ARBA00022989"/>
    </source>
</evidence>
<reference evidence="7" key="1">
    <citation type="submission" date="2019-04" db="EMBL/GenBank/DDBJ databases">
        <title>Evolution of Biomass-Degrading Anaerobic Consortia Revealed by Metagenomics.</title>
        <authorList>
            <person name="Peng X."/>
        </authorList>
    </citation>
    <scope>NUCLEOTIDE SEQUENCE</scope>
    <source>
        <strain evidence="7">SIG242</strain>
    </source>
</reference>
<dbReference type="GO" id="GO:0005886">
    <property type="term" value="C:plasma membrane"/>
    <property type="evidence" value="ECO:0007669"/>
    <property type="project" value="UniProtKB-SubCell"/>
</dbReference>
<accession>A0A927WIH7</accession>
<feature type="transmembrane region" description="Helical" evidence="6">
    <location>
        <begin position="200"/>
        <end position="224"/>
    </location>
</feature>
<proteinExistence type="predicted"/>
<evidence type="ECO:0000256" key="3">
    <source>
        <dbReference type="ARBA" id="ARBA00022692"/>
    </source>
</evidence>
<dbReference type="AlphaFoldDB" id="A0A927WIH7"/>
<protein>
    <submittedName>
        <fullName evidence="7">YihY/virulence factor BrkB family protein</fullName>
    </submittedName>
</protein>
<dbReference type="RefSeq" id="WP_026760641.1">
    <property type="nucleotide sequence ID" value="NZ_SVCA01000004.1"/>
</dbReference>
<feature type="transmembrane region" description="Helical" evidence="6">
    <location>
        <begin position="154"/>
        <end position="180"/>
    </location>
</feature>
<keyword evidence="5 6" id="KW-0472">Membrane</keyword>
<dbReference type="PANTHER" id="PTHR30213">
    <property type="entry name" value="INNER MEMBRANE PROTEIN YHJD"/>
    <property type="match status" value="1"/>
</dbReference>
<gene>
    <name evidence="7" type="ORF">E7203_06415</name>
</gene>
<dbReference type="PANTHER" id="PTHR30213:SF0">
    <property type="entry name" value="UPF0761 MEMBRANE PROTEIN YIHY"/>
    <property type="match status" value="1"/>
</dbReference>
<keyword evidence="3 6" id="KW-0812">Transmembrane</keyword>
<dbReference type="PIRSF" id="PIRSF035875">
    <property type="entry name" value="RNase_BN"/>
    <property type="match status" value="1"/>
</dbReference>
<evidence type="ECO:0000313" key="8">
    <source>
        <dbReference type="Proteomes" id="UP000772151"/>
    </source>
</evidence>
<evidence type="ECO:0000313" key="7">
    <source>
        <dbReference type="EMBL" id="MBE6085085.1"/>
    </source>
</evidence>
<dbReference type="Pfam" id="PF03631">
    <property type="entry name" value="Virul_fac_BrkB"/>
    <property type="match status" value="1"/>
</dbReference>
<evidence type="ECO:0000256" key="2">
    <source>
        <dbReference type="ARBA" id="ARBA00022475"/>
    </source>
</evidence>
<feature type="transmembrane region" description="Helical" evidence="6">
    <location>
        <begin position="111"/>
        <end position="133"/>
    </location>
</feature>
<feature type="transmembrane region" description="Helical" evidence="6">
    <location>
        <begin position="277"/>
        <end position="298"/>
    </location>
</feature>
<feature type="transmembrane region" description="Helical" evidence="6">
    <location>
        <begin position="53"/>
        <end position="75"/>
    </location>
</feature>
<evidence type="ECO:0000256" key="5">
    <source>
        <dbReference type="ARBA" id="ARBA00023136"/>
    </source>
</evidence>
<dbReference type="InterPro" id="IPR017039">
    <property type="entry name" value="Virul_fac_BrkB"/>
</dbReference>
<organism evidence="7 8">
    <name type="scientific">Selenomonas ruminantium</name>
    <dbReference type="NCBI Taxonomy" id="971"/>
    <lineage>
        <taxon>Bacteria</taxon>
        <taxon>Bacillati</taxon>
        <taxon>Bacillota</taxon>
        <taxon>Negativicutes</taxon>
        <taxon>Selenomonadales</taxon>
        <taxon>Selenomonadaceae</taxon>
        <taxon>Selenomonas</taxon>
    </lineage>
</organism>
<comment type="caution">
    <text evidence="7">The sequence shown here is derived from an EMBL/GenBank/DDBJ whole genome shotgun (WGS) entry which is preliminary data.</text>
</comment>
<dbReference type="EMBL" id="SVCA01000004">
    <property type="protein sequence ID" value="MBE6085085.1"/>
    <property type="molecule type" value="Genomic_DNA"/>
</dbReference>
<keyword evidence="2" id="KW-1003">Cell membrane</keyword>
<keyword evidence="4 6" id="KW-1133">Transmembrane helix</keyword>
<comment type="subcellular location">
    <subcellularLocation>
        <location evidence="1">Cell membrane</location>
        <topology evidence="1">Multi-pass membrane protein</topology>
    </subcellularLocation>
</comment>
<sequence>MMDIGKEKVMDKLVQSLLKRLTPLWETLYFFYQRFTDYHRIASWFDMASGTTYYFLLGFLPFLVFTVNLMLFVMAAQVDAIYGVAAHYLPERMAGPLMSDITRIMASRSSLWMWVTGLFSLYSFVQGLVILTRATDSLDYAQTENIARDNRHNVLVYAKGIIFTFGLMVVIFLSLGLPVFGNSLVYYLNESSHFPAFFLWLWNFLRVFLPFVVLVVWLTFFYIFAPHSYTPPFRQALITALLVTCLWLAVTGIYGWFMTLIPSMGIAYGSLFGLFALFVWFKFIVSFIIYGIEFLMALNEIELRRKIAALQAKQAK</sequence>